<keyword evidence="2" id="KW-0812">Transmembrane</keyword>
<sequence length="383" mass="39040">MRFSAALLALTALLHSADGQSAKFSASWIAGSVDLVGMTEITEAGGTDGGVQATEFLATINPPGNNKELLVGVSGIVTIITETEIVAPASTSRALLAKGGKNANPDPSPSPMGSADAYATIDLTVKYAIKGSSDVCSTGITAAPGLVTLASRKQTLSAAVDLYVVCNETAVLNKSNTSTFYVDMCKLTAADLEIDGFVSVALGLDSTAAHHFNFIIPNLPNDEFDVYACYSSSGSAAVDQGLDGSASTMLAIGSRMITIQQVRAVNGEFSSGDAAVDDAEGARTTGDNEGAAAPAPGIISRSSSGGSLGLVVGLPLGVFGLSAIAALGVFWFMKRGSAKPDVRWDEELATREDNAPAYPIAGLPVEEDADPIDGIPLTTTPNA</sequence>
<evidence type="ECO:0008006" key="6">
    <source>
        <dbReference type="Google" id="ProtNLM"/>
    </source>
</evidence>
<organism evidence="4">
    <name type="scientific">Eutreptiella gymnastica</name>
    <dbReference type="NCBI Taxonomy" id="73025"/>
    <lineage>
        <taxon>Eukaryota</taxon>
        <taxon>Discoba</taxon>
        <taxon>Euglenozoa</taxon>
        <taxon>Euglenida</taxon>
        <taxon>Spirocuta</taxon>
        <taxon>Euglenophyceae</taxon>
        <taxon>Eutreptiales</taxon>
        <taxon>Eutreptiaceae</taxon>
        <taxon>Eutreptiella</taxon>
    </lineage>
</organism>
<feature type="transmembrane region" description="Helical" evidence="2">
    <location>
        <begin position="308"/>
        <end position="333"/>
    </location>
</feature>
<gene>
    <name evidence="4" type="ORF">EGYM00392_LOCUS26830</name>
    <name evidence="5" type="ORF">EGYM00392_LOCUS26844</name>
</gene>
<evidence type="ECO:0000313" key="4">
    <source>
        <dbReference type="EMBL" id="CAD9015722.1"/>
    </source>
</evidence>
<evidence type="ECO:0000256" key="1">
    <source>
        <dbReference type="SAM" id="MobiDB-lite"/>
    </source>
</evidence>
<proteinExistence type="predicted"/>
<feature type="chain" id="PRO_5036394066" description="Mid2 domain-containing protein" evidence="3">
    <location>
        <begin position="20"/>
        <end position="383"/>
    </location>
</feature>
<evidence type="ECO:0000256" key="3">
    <source>
        <dbReference type="SAM" id="SignalP"/>
    </source>
</evidence>
<protein>
    <recommendedName>
        <fullName evidence="6">Mid2 domain-containing protein</fullName>
    </recommendedName>
</protein>
<dbReference type="EMBL" id="HBGA01071770">
    <property type="protein sequence ID" value="CAD9015722.1"/>
    <property type="molecule type" value="Transcribed_RNA"/>
</dbReference>
<reference evidence="4" key="1">
    <citation type="submission" date="2021-01" db="EMBL/GenBank/DDBJ databases">
        <authorList>
            <person name="Corre E."/>
            <person name="Pelletier E."/>
            <person name="Niang G."/>
            <person name="Scheremetjew M."/>
            <person name="Finn R."/>
            <person name="Kale V."/>
            <person name="Holt S."/>
            <person name="Cochrane G."/>
            <person name="Meng A."/>
            <person name="Brown T."/>
            <person name="Cohen L."/>
        </authorList>
    </citation>
    <scope>NUCLEOTIDE SEQUENCE</scope>
    <source>
        <strain evidence="4">NIES-381</strain>
    </source>
</reference>
<name>A0A6U8CNV1_9EUGL</name>
<keyword evidence="3" id="KW-0732">Signal</keyword>
<evidence type="ECO:0000256" key="2">
    <source>
        <dbReference type="SAM" id="Phobius"/>
    </source>
</evidence>
<evidence type="ECO:0000313" key="5">
    <source>
        <dbReference type="EMBL" id="CAD9015736.1"/>
    </source>
</evidence>
<dbReference type="AlphaFoldDB" id="A0A6U8CNV1"/>
<dbReference type="EMBL" id="HBGA01071803">
    <property type="protein sequence ID" value="CAD9015736.1"/>
    <property type="molecule type" value="Transcribed_RNA"/>
</dbReference>
<keyword evidence="2" id="KW-0472">Membrane</keyword>
<feature type="region of interest" description="Disordered" evidence="1">
    <location>
        <begin position="359"/>
        <end position="383"/>
    </location>
</feature>
<accession>A0A6U8CNV1</accession>
<keyword evidence="2" id="KW-1133">Transmembrane helix</keyword>
<feature type="region of interest" description="Disordered" evidence="1">
    <location>
        <begin position="277"/>
        <end position="298"/>
    </location>
</feature>
<feature type="signal peptide" evidence="3">
    <location>
        <begin position="1"/>
        <end position="19"/>
    </location>
</feature>